<dbReference type="InterPro" id="IPR051350">
    <property type="entry name" value="WD_repeat-ST_regulator"/>
</dbReference>
<dbReference type="InterPro" id="IPR019775">
    <property type="entry name" value="WD40_repeat_CS"/>
</dbReference>
<dbReference type="STRING" id="578462.A0A0L0S839"/>
<dbReference type="Pfam" id="PF23627">
    <property type="entry name" value="LisH_WDR26"/>
    <property type="match status" value="1"/>
</dbReference>
<dbReference type="PANTHER" id="PTHR22838">
    <property type="entry name" value="WD REPEAT PROTEIN 26-RELATED"/>
    <property type="match status" value="1"/>
</dbReference>
<sequence>MAPVRGAARFASPAMGVSPRRRGSPARRSRRGERSRSPMESLVLESVLVGDNTQAAVAPSQPPSPSALPSGAVSSPILAPAAAEGHLAPAQPLEAASSMDTATTLVSVPVRSTAVEPASVPATESATITIHGCGKLDAFVENGVDPVVVTALPIVTVIADAVNPNGLTNDVASDQDTLASSSTAPHRSKRRRTGTVPLTFGTDHDDVDPMDEDFVTPAQSFPPSPCAESFATCESSAPLSVVALAANHGPPVTVSKSQLVRVLVEEIRSLGFASTATTLERESGVPLEPDYVVRFRDAILTGQWATAVGLVPAIVADETSKPSPRLVKHATALIREQQYLEHLERSDVTSAVLVLQSHLAPLGIDPAQLSQLASYLMFSPAQLYATTGWPGAYGGSRHELFETLRATVFAPTTIVADRRLETLLKQALEHEQNTCAAHTGDRYRDDGTVPLLHEHVCTLEAHVLAEQVRVLPDMGDEVWHVAFSHAGDRLAAVGCNGVVVVWDVQGTDPPVHVVASHEPLTFIAWSDDDQYLLTSGHDEVVRMWDSHTIGMAPPVLMSPEPATTAIWLPGNQGFVTGGAERVVSIWRMDGSLAQYWDDVSASHLQVCGNARYLVAGWEDEINVFDLESLTHIGHIIEDGTFTSLAFSSDARHLLVSLESQEMHLWDLFAPPPLSSSSSYQADAAPPPPVGIFQGVAVSPSGYEVSAALSDVALPPALSPALVRVYRGHQQGEFVIRSTLGGPNEALVASGSEDGRAYVWDRASMELVSVLDAHSATVNAVAFNPVERDMLATCSDDGTVRIWRPRPPVEA</sequence>
<keyword evidence="2" id="KW-0677">Repeat</keyword>
<dbReference type="eggNOG" id="KOG0293">
    <property type="taxonomic scope" value="Eukaryota"/>
</dbReference>
<dbReference type="SMART" id="SM00320">
    <property type="entry name" value="WD40"/>
    <property type="match status" value="6"/>
</dbReference>
<dbReference type="OrthoDB" id="972532at2759"/>
<dbReference type="Proteomes" id="UP000054350">
    <property type="component" value="Unassembled WGS sequence"/>
</dbReference>
<evidence type="ECO:0000256" key="1">
    <source>
        <dbReference type="ARBA" id="ARBA00022574"/>
    </source>
</evidence>
<dbReference type="InterPro" id="IPR015943">
    <property type="entry name" value="WD40/YVTN_repeat-like_dom_sf"/>
</dbReference>
<keyword evidence="6" id="KW-1185">Reference proteome</keyword>
<dbReference type="InterPro" id="IPR036322">
    <property type="entry name" value="WD40_repeat_dom_sf"/>
</dbReference>
<feature type="compositionally biased region" description="Basic residues" evidence="4">
    <location>
        <begin position="19"/>
        <end position="31"/>
    </location>
</feature>
<reference evidence="5 6" key="1">
    <citation type="submission" date="2009-11" db="EMBL/GenBank/DDBJ databases">
        <title>Annotation of Allomyces macrogynus ATCC 38327.</title>
        <authorList>
            <consortium name="The Broad Institute Genome Sequencing Platform"/>
            <person name="Russ C."/>
            <person name="Cuomo C."/>
            <person name="Burger G."/>
            <person name="Gray M.W."/>
            <person name="Holland P.W.H."/>
            <person name="King N."/>
            <person name="Lang F.B.F."/>
            <person name="Roger A.J."/>
            <person name="Ruiz-Trillo I."/>
            <person name="Young S.K."/>
            <person name="Zeng Q."/>
            <person name="Gargeya S."/>
            <person name="Fitzgerald M."/>
            <person name="Haas B."/>
            <person name="Abouelleil A."/>
            <person name="Alvarado L."/>
            <person name="Arachchi H.M."/>
            <person name="Berlin A."/>
            <person name="Chapman S.B."/>
            <person name="Gearin G."/>
            <person name="Goldberg J."/>
            <person name="Griggs A."/>
            <person name="Gujja S."/>
            <person name="Hansen M."/>
            <person name="Heiman D."/>
            <person name="Howarth C."/>
            <person name="Larimer J."/>
            <person name="Lui A."/>
            <person name="MacDonald P.J.P."/>
            <person name="McCowen C."/>
            <person name="Montmayeur A."/>
            <person name="Murphy C."/>
            <person name="Neiman D."/>
            <person name="Pearson M."/>
            <person name="Priest M."/>
            <person name="Roberts A."/>
            <person name="Saif S."/>
            <person name="Shea T."/>
            <person name="Sisk P."/>
            <person name="Stolte C."/>
            <person name="Sykes S."/>
            <person name="Wortman J."/>
            <person name="Nusbaum C."/>
            <person name="Birren B."/>
        </authorList>
    </citation>
    <scope>NUCLEOTIDE SEQUENCE [LARGE SCALE GENOMIC DNA]</scope>
    <source>
        <strain evidence="5 6">ATCC 38327</strain>
    </source>
</reference>
<evidence type="ECO:0000256" key="3">
    <source>
        <dbReference type="PROSITE-ProRule" id="PRU00221"/>
    </source>
</evidence>
<feature type="compositionally biased region" description="Polar residues" evidence="4">
    <location>
        <begin position="168"/>
        <end position="185"/>
    </location>
</feature>
<dbReference type="InterPro" id="IPR001680">
    <property type="entry name" value="WD40_rpt"/>
</dbReference>
<dbReference type="Pfam" id="PF00400">
    <property type="entry name" value="WD40"/>
    <property type="match status" value="4"/>
</dbReference>
<dbReference type="Gene3D" id="2.130.10.10">
    <property type="entry name" value="YVTN repeat-like/Quinoprotein amine dehydrogenase"/>
    <property type="match status" value="2"/>
</dbReference>
<dbReference type="AlphaFoldDB" id="A0A0L0S839"/>
<name>A0A0L0S839_ALLM3</name>
<keyword evidence="1 3" id="KW-0853">WD repeat</keyword>
<dbReference type="PROSITE" id="PS00678">
    <property type="entry name" value="WD_REPEATS_1"/>
    <property type="match status" value="1"/>
</dbReference>
<evidence type="ECO:0000313" key="6">
    <source>
        <dbReference type="Proteomes" id="UP000054350"/>
    </source>
</evidence>
<feature type="region of interest" description="Disordered" evidence="4">
    <location>
        <begin position="168"/>
        <end position="208"/>
    </location>
</feature>
<dbReference type="PANTHER" id="PTHR22838:SF0">
    <property type="entry name" value="WD REPEAT-CONTAINING PROTEIN 26"/>
    <property type="match status" value="1"/>
</dbReference>
<dbReference type="SUPFAM" id="SSF50978">
    <property type="entry name" value="WD40 repeat-like"/>
    <property type="match status" value="1"/>
</dbReference>
<feature type="repeat" description="WD" evidence="3">
    <location>
        <begin position="770"/>
        <end position="802"/>
    </location>
</feature>
<feature type="repeat" description="WD" evidence="3">
    <location>
        <begin position="513"/>
        <end position="545"/>
    </location>
</feature>
<gene>
    <name evidence="5" type="ORF">AMAG_04219</name>
</gene>
<dbReference type="PROSITE" id="PS50082">
    <property type="entry name" value="WD_REPEATS_2"/>
    <property type="match status" value="3"/>
</dbReference>
<feature type="repeat" description="WD" evidence="3">
    <location>
        <begin position="742"/>
        <end position="769"/>
    </location>
</feature>
<feature type="region of interest" description="Disordered" evidence="4">
    <location>
        <begin position="1"/>
        <end position="73"/>
    </location>
</feature>
<evidence type="ECO:0000256" key="4">
    <source>
        <dbReference type="SAM" id="MobiDB-lite"/>
    </source>
</evidence>
<accession>A0A0L0S839</accession>
<proteinExistence type="predicted"/>
<protein>
    <submittedName>
        <fullName evidence="5">Uncharacterized protein</fullName>
    </submittedName>
</protein>
<dbReference type="EMBL" id="GG745333">
    <property type="protein sequence ID" value="KNE58662.1"/>
    <property type="molecule type" value="Genomic_DNA"/>
</dbReference>
<dbReference type="VEuPathDB" id="FungiDB:AMAG_04219"/>
<dbReference type="PROSITE" id="PS50294">
    <property type="entry name" value="WD_REPEATS_REGION"/>
    <property type="match status" value="2"/>
</dbReference>
<reference evidence="6" key="2">
    <citation type="submission" date="2009-11" db="EMBL/GenBank/DDBJ databases">
        <title>The Genome Sequence of Allomyces macrogynus strain ATCC 38327.</title>
        <authorList>
            <consortium name="The Broad Institute Genome Sequencing Platform"/>
            <person name="Russ C."/>
            <person name="Cuomo C."/>
            <person name="Shea T."/>
            <person name="Young S.K."/>
            <person name="Zeng Q."/>
            <person name="Koehrsen M."/>
            <person name="Haas B."/>
            <person name="Borodovsky M."/>
            <person name="Guigo R."/>
            <person name="Alvarado L."/>
            <person name="Berlin A."/>
            <person name="Borenstein D."/>
            <person name="Chen Z."/>
            <person name="Engels R."/>
            <person name="Freedman E."/>
            <person name="Gellesch M."/>
            <person name="Goldberg J."/>
            <person name="Griggs A."/>
            <person name="Gujja S."/>
            <person name="Heiman D."/>
            <person name="Hepburn T."/>
            <person name="Howarth C."/>
            <person name="Jen D."/>
            <person name="Larson L."/>
            <person name="Lewis B."/>
            <person name="Mehta T."/>
            <person name="Park D."/>
            <person name="Pearson M."/>
            <person name="Roberts A."/>
            <person name="Saif S."/>
            <person name="Shenoy N."/>
            <person name="Sisk P."/>
            <person name="Stolte C."/>
            <person name="Sykes S."/>
            <person name="Walk T."/>
            <person name="White J."/>
            <person name="Yandava C."/>
            <person name="Burger G."/>
            <person name="Gray M.W."/>
            <person name="Holland P.W.H."/>
            <person name="King N."/>
            <person name="Lang F.B.F."/>
            <person name="Roger A.J."/>
            <person name="Ruiz-Trillo I."/>
            <person name="Lander E."/>
            <person name="Nusbaum C."/>
        </authorList>
    </citation>
    <scope>NUCLEOTIDE SEQUENCE [LARGE SCALE GENOMIC DNA]</scope>
    <source>
        <strain evidence="6">ATCC 38327</strain>
    </source>
</reference>
<evidence type="ECO:0000256" key="2">
    <source>
        <dbReference type="ARBA" id="ARBA00022737"/>
    </source>
</evidence>
<organism evidence="5 6">
    <name type="scientific">Allomyces macrogynus (strain ATCC 38327)</name>
    <name type="common">Allomyces javanicus var. macrogynus</name>
    <dbReference type="NCBI Taxonomy" id="578462"/>
    <lineage>
        <taxon>Eukaryota</taxon>
        <taxon>Fungi</taxon>
        <taxon>Fungi incertae sedis</taxon>
        <taxon>Blastocladiomycota</taxon>
        <taxon>Blastocladiomycetes</taxon>
        <taxon>Blastocladiales</taxon>
        <taxon>Blastocladiaceae</taxon>
        <taxon>Allomyces</taxon>
    </lineage>
</organism>
<evidence type="ECO:0000313" key="5">
    <source>
        <dbReference type="EMBL" id="KNE58662.1"/>
    </source>
</evidence>